<dbReference type="Pfam" id="PF13516">
    <property type="entry name" value="LRR_6"/>
    <property type="match status" value="3"/>
</dbReference>
<feature type="region of interest" description="Disordered" evidence="1">
    <location>
        <begin position="244"/>
        <end position="290"/>
    </location>
</feature>
<protein>
    <submittedName>
        <fullName evidence="2">Uncharacterized protein</fullName>
    </submittedName>
</protein>
<feature type="region of interest" description="Disordered" evidence="1">
    <location>
        <begin position="1"/>
        <end position="40"/>
    </location>
</feature>
<dbReference type="PANTHER" id="PTHR24114">
    <property type="entry name" value="LEUCINE RICH REPEAT FAMILY PROTEIN"/>
    <property type="match status" value="1"/>
</dbReference>
<dbReference type="InterPro" id="IPR052394">
    <property type="entry name" value="LRR-containing"/>
</dbReference>
<feature type="compositionally biased region" description="Basic and acidic residues" evidence="1">
    <location>
        <begin position="63"/>
        <end position="74"/>
    </location>
</feature>
<reference evidence="2 3" key="1">
    <citation type="journal article" date="2019" name="Sci. Rep.">
        <title>Nanopore sequencing improves the draft genome of the human pathogenic amoeba Naegleria fowleri.</title>
        <authorList>
            <person name="Liechti N."/>
            <person name="Schurch N."/>
            <person name="Bruggmann R."/>
            <person name="Wittwer M."/>
        </authorList>
    </citation>
    <scope>NUCLEOTIDE SEQUENCE [LARGE SCALE GENOMIC DNA]</scope>
    <source>
        <strain evidence="2 3">ATCC 30894</strain>
    </source>
</reference>
<gene>
    <name evidence="2" type="ORF">FDP41_003358</name>
</gene>
<keyword evidence="3" id="KW-1185">Reference proteome</keyword>
<comment type="caution">
    <text evidence="2">The sequence shown here is derived from an EMBL/GenBank/DDBJ whole genome shotgun (WGS) entry which is preliminary data.</text>
</comment>
<dbReference type="InterPro" id="IPR032675">
    <property type="entry name" value="LRR_dom_sf"/>
</dbReference>
<dbReference type="GeneID" id="68110576"/>
<dbReference type="VEuPathDB" id="AmoebaDB:NF0062350"/>
<dbReference type="EMBL" id="VFQX01000034">
    <property type="protein sequence ID" value="KAF0977366.1"/>
    <property type="molecule type" value="Genomic_DNA"/>
</dbReference>
<evidence type="ECO:0000313" key="3">
    <source>
        <dbReference type="Proteomes" id="UP000444721"/>
    </source>
</evidence>
<dbReference type="OMA" id="GTHTENG"/>
<organism evidence="2 3">
    <name type="scientific">Naegleria fowleri</name>
    <name type="common">Brain eating amoeba</name>
    <dbReference type="NCBI Taxonomy" id="5763"/>
    <lineage>
        <taxon>Eukaryota</taxon>
        <taxon>Discoba</taxon>
        <taxon>Heterolobosea</taxon>
        <taxon>Tetramitia</taxon>
        <taxon>Eutetramitia</taxon>
        <taxon>Vahlkampfiidae</taxon>
        <taxon>Naegleria</taxon>
    </lineage>
</organism>
<dbReference type="InterPro" id="IPR001611">
    <property type="entry name" value="Leu-rich_rpt"/>
</dbReference>
<dbReference type="VEuPathDB" id="AmoebaDB:NfTy_071940"/>
<evidence type="ECO:0000256" key="1">
    <source>
        <dbReference type="SAM" id="MobiDB-lite"/>
    </source>
</evidence>
<accession>A0A6A5BQL7</accession>
<feature type="region of interest" description="Disordered" evidence="1">
    <location>
        <begin position="659"/>
        <end position="727"/>
    </location>
</feature>
<evidence type="ECO:0000313" key="2">
    <source>
        <dbReference type="EMBL" id="KAF0977366.1"/>
    </source>
</evidence>
<feature type="compositionally biased region" description="Low complexity" evidence="1">
    <location>
        <begin position="714"/>
        <end position="724"/>
    </location>
</feature>
<proteinExistence type="predicted"/>
<sequence>MNTSSGAIENDLSGLNKTSFREDDIDLPPPSTRQDLLLENRIEEDETGTIRDLSLLSPIVVDDPPKNDPTENHHHLLKTPSSSSSLKSSRSNTVSDQVFDPTRSPAFNDDNDHEIRREVMDSIAGLISARKATEVSFSEELERRLDFQQATRSISLLDQIAQEELNRQNRMKKQNLLLEGGDGNIEDMIARELDQEIEELNSLSHELANTRLFAESISEQEANYESILGRMDIVLDENSPIPSSRYSQSEIAETMSEEKADEEYEYKRKIGSAHATSRRRKNRKSSNAVDAPPVHSGVDAFLERCDNFSFFNFPVLSIIEKFNHKTLDLSHLTLGDKGVQAISSMLRLNNVIQTLTLADNNISSLGFTDLVTSLRKNTTLKHLDISDNKLALINSGNLAMSVINISSSNDGTHTENGGASSFSLSSTITSATAGAGGSETPDECSQAMLNLLKKNSVLESFIVHDNHLTDQHLKYIVEGLNDNITLTYLDISSNDFTDHSGQTLGHLLATTRLRRLDLSWTSLRKQGISSMLLGLKSNNSLVELNLSWIGLNNEHCKLLSQFISESDALCVLNISHNRFDEEGLQPITKALEHNTSLTHLDLSYNTLGNNAIMSLFRCLHKHQHVKWLNLIQTNLNVMIDKNILASESAILQPVFLQQPEKPPQPQATKGTKQGTSNNNNNNTKKPQGTATTTPTTLNQGATTTTSGANQPTATNNSTSSESSSLGPIETAAKKNGREMWIALRYLKQQYQQNPENSLHIVLSTDIEQVVTIRK</sequence>
<dbReference type="SMART" id="SM00368">
    <property type="entry name" value="LRR_RI"/>
    <property type="match status" value="8"/>
</dbReference>
<dbReference type="Gene3D" id="3.80.10.10">
    <property type="entry name" value="Ribonuclease Inhibitor"/>
    <property type="match status" value="3"/>
</dbReference>
<dbReference type="VEuPathDB" id="AmoebaDB:FDP41_003358"/>
<dbReference type="RefSeq" id="XP_044562079.1">
    <property type="nucleotide sequence ID" value="XM_044706653.1"/>
</dbReference>
<feature type="compositionally biased region" description="Polar residues" evidence="1">
    <location>
        <begin position="1"/>
        <end position="18"/>
    </location>
</feature>
<dbReference type="SUPFAM" id="SSF52047">
    <property type="entry name" value="RNI-like"/>
    <property type="match status" value="1"/>
</dbReference>
<feature type="compositionally biased region" description="Low complexity" evidence="1">
    <location>
        <begin position="668"/>
        <end position="705"/>
    </location>
</feature>
<dbReference type="OrthoDB" id="120976at2759"/>
<name>A0A6A5BQL7_NAEFO</name>
<dbReference type="AlphaFoldDB" id="A0A6A5BQL7"/>
<dbReference type="Proteomes" id="UP000444721">
    <property type="component" value="Unassembled WGS sequence"/>
</dbReference>
<dbReference type="PANTHER" id="PTHR24114:SF2">
    <property type="entry name" value="F-BOX DOMAIN-CONTAINING PROTEIN-RELATED"/>
    <property type="match status" value="1"/>
</dbReference>
<feature type="region of interest" description="Disordered" evidence="1">
    <location>
        <begin position="61"/>
        <end position="110"/>
    </location>
</feature>
<feature type="compositionally biased region" description="Low complexity" evidence="1">
    <location>
        <begin position="81"/>
        <end position="95"/>
    </location>
</feature>